<keyword evidence="3" id="KW-1185">Reference proteome</keyword>
<comment type="caution">
    <text evidence="2">The sequence shown here is derived from an EMBL/GenBank/DDBJ whole genome shotgun (WGS) entry which is preliminary data.</text>
</comment>
<evidence type="ECO:0000256" key="1">
    <source>
        <dbReference type="SAM" id="SignalP"/>
    </source>
</evidence>
<proteinExistence type="predicted"/>
<evidence type="ECO:0000313" key="3">
    <source>
        <dbReference type="Proteomes" id="UP000294508"/>
    </source>
</evidence>
<gene>
    <name evidence="2" type="ORF">EV652_101904</name>
</gene>
<dbReference type="RefSeq" id="WP_132207619.1">
    <property type="nucleotide sequence ID" value="NZ_SLWN01000001.1"/>
</dbReference>
<organism evidence="2 3">
    <name type="scientific">Kribbella steppae</name>
    <dbReference type="NCBI Taxonomy" id="2512223"/>
    <lineage>
        <taxon>Bacteria</taxon>
        <taxon>Bacillati</taxon>
        <taxon>Actinomycetota</taxon>
        <taxon>Actinomycetes</taxon>
        <taxon>Propionibacteriales</taxon>
        <taxon>Kribbellaceae</taxon>
        <taxon>Kribbella</taxon>
    </lineage>
</organism>
<accession>A0A4R2I0X5</accession>
<feature type="chain" id="PRO_5039583081" description="YD repeat-containing protein" evidence="1">
    <location>
        <begin position="21"/>
        <end position="192"/>
    </location>
</feature>
<reference evidence="2 3" key="1">
    <citation type="journal article" date="2015" name="Stand. Genomic Sci.">
        <title>Genomic Encyclopedia of Bacterial and Archaeal Type Strains, Phase III: the genomes of soil and plant-associated and newly described type strains.</title>
        <authorList>
            <person name="Whitman W.B."/>
            <person name="Woyke T."/>
            <person name="Klenk H.P."/>
            <person name="Zhou Y."/>
            <person name="Lilburn T.G."/>
            <person name="Beck B.J."/>
            <person name="De Vos P."/>
            <person name="Vandamme P."/>
            <person name="Eisen J.A."/>
            <person name="Garrity G."/>
            <person name="Hugenholtz P."/>
            <person name="Kyrpides N.C."/>
        </authorList>
    </citation>
    <scope>NUCLEOTIDE SEQUENCE [LARGE SCALE GENOMIC DNA]</scope>
    <source>
        <strain evidence="2 3">VKM Ac-2572</strain>
    </source>
</reference>
<feature type="signal peptide" evidence="1">
    <location>
        <begin position="1"/>
        <end position="20"/>
    </location>
</feature>
<dbReference type="OrthoDB" id="3788955at2"/>
<protein>
    <recommendedName>
        <fullName evidence="4">YD repeat-containing protein</fullName>
    </recommendedName>
</protein>
<dbReference type="Proteomes" id="UP000294508">
    <property type="component" value="Unassembled WGS sequence"/>
</dbReference>
<name>A0A4R2I0X5_9ACTN</name>
<sequence length="192" mass="20719">MKRSRAMTSAVATLAGLALAAVGTTGASAAPTEWQTFRDPPYTEDLDDFCDVPGLTVHLEGGSEGRERFTPHGVDGLLHLQVQAQDTEVYTNRANGKSVTWVTERQGQELHVTDNGDGTLTYVVNNTGNGVLYAEDGTILARQAGLFRYQIVYDYAGTLTDRSDDIKIGRPVILKQTGRQDDLCAAMVPAIS</sequence>
<evidence type="ECO:0008006" key="4">
    <source>
        <dbReference type="Google" id="ProtNLM"/>
    </source>
</evidence>
<evidence type="ECO:0000313" key="2">
    <source>
        <dbReference type="EMBL" id="TCO36015.1"/>
    </source>
</evidence>
<dbReference type="AlphaFoldDB" id="A0A4R2I0X5"/>
<dbReference type="EMBL" id="SLWN01000001">
    <property type="protein sequence ID" value="TCO36015.1"/>
    <property type="molecule type" value="Genomic_DNA"/>
</dbReference>
<keyword evidence="1" id="KW-0732">Signal</keyword>